<feature type="domain" description="Bacterial repeat" evidence="1">
    <location>
        <begin position="486"/>
        <end position="549"/>
    </location>
</feature>
<dbReference type="InterPro" id="IPR050994">
    <property type="entry name" value="At_inactive_RLKs"/>
</dbReference>
<evidence type="ECO:0000313" key="3">
    <source>
        <dbReference type="Proteomes" id="UP000031623"/>
    </source>
</evidence>
<dbReference type="AlphaFoldDB" id="A0A090AKB7"/>
<sequence>MPVEQCETLLNFYHSTNGPAWKNETGWNVTDEPRDFALIVTRADGQVTALNLFENYLNGILPDLSALSSLEILNLYENQLTGTLPAFNTLSNLKVINLRNNHLQGPLPNLSSLTQLETLSLYDNELCGPIPDLSSLTQLRQLDLSYNHFTGAIPDLRKLPKLKSVGLKGNQLCRESSIDYSGFEYAVNAYPICSPDTQYPSCTQPTSPPATINLLPLTLSKQGDGRGQVTGEGIDCGEDCEEQYPLNTIVTLTALPATDSIFSGWGGACSGSVTSGTSAYCQLTMNQAQTVIAQFATAEHDEYTLTVTKGSNGNGGITAEGISCGNDCNQVYAKDTLVTLAAAPAGDSTFAGWTGACAGTQPICQVMMSQNQNVTASFNFGSTQSAYSLTANKAGEGEGRVVSADIDCGEDCSESYGDGAVVILIAQPASDSQFAGWSGACVEMSPTCQVTLMQNQTVTARFDRLPPPIETAVILTVNKEGMGTGTVTAAGIACGTVCTAQYALNTTVTLNASAASGSSFGGWQGACTGTPPTCQLVMNQNQTVSATFNGTSSTTDNTTIPPASSAPSELLEFVGLKEIYQVGELFILDLIEQVQTPLRAPRVDLWVAIEYPDQTFHYMTELPFQVVSTLPQPYRRNIPSVELTSREERYHLLYFDVPPNSSGTYNFYAVYNQADADLSNLLFTQQSAIAFASTFISNDINPTVLTTIPTTLSLIVGEKLELLVDSTANFDAILSTCQITPLGIVQSYSGLSSTGTGVSCYLTGLQSGDALLTTTDKNGQTATTHIIVR</sequence>
<dbReference type="Proteomes" id="UP000031623">
    <property type="component" value="Chromosome"/>
</dbReference>
<dbReference type="SUPFAM" id="SSF52058">
    <property type="entry name" value="L domain-like"/>
    <property type="match status" value="1"/>
</dbReference>
<feature type="domain" description="Bacterial repeat" evidence="1">
    <location>
        <begin position="412"/>
        <end position="464"/>
    </location>
</feature>
<dbReference type="InterPro" id="IPR044060">
    <property type="entry name" value="Bacterial_rp_domain"/>
</dbReference>
<dbReference type="Gene3D" id="3.80.10.10">
    <property type="entry name" value="Ribonuclease Inhibitor"/>
    <property type="match status" value="1"/>
</dbReference>
<dbReference type="PANTHER" id="PTHR48010">
    <property type="entry name" value="OS05G0588300 PROTEIN"/>
    <property type="match status" value="1"/>
</dbReference>
<evidence type="ECO:0000259" key="1">
    <source>
        <dbReference type="Pfam" id="PF18998"/>
    </source>
</evidence>
<organism evidence="2 3">
    <name type="scientific">Thioploca ingrica</name>
    <dbReference type="NCBI Taxonomy" id="40754"/>
    <lineage>
        <taxon>Bacteria</taxon>
        <taxon>Pseudomonadati</taxon>
        <taxon>Pseudomonadota</taxon>
        <taxon>Gammaproteobacteria</taxon>
        <taxon>Thiotrichales</taxon>
        <taxon>Thiotrichaceae</taxon>
        <taxon>Thioploca</taxon>
    </lineage>
</organism>
<feature type="domain" description="Bacterial repeat" evidence="1">
    <location>
        <begin position="218"/>
        <end position="297"/>
    </location>
</feature>
<proteinExistence type="predicted"/>
<name>A0A090AKB7_9GAMM</name>
<dbReference type="Pfam" id="PF18998">
    <property type="entry name" value="Flg_new_2"/>
    <property type="match status" value="4"/>
</dbReference>
<dbReference type="HOGENOM" id="CLU_355605_0_0_6"/>
<dbReference type="PROSITE" id="PS51450">
    <property type="entry name" value="LRR"/>
    <property type="match status" value="2"/>
</dbReference>
<evidence type="ECO:0000313" key="2">
    <source>
        <dbReference type="EMBL" id="BAP57994.1"/>
    </source>
</evidence>
<dbReference type="InterPro" id="IPR001611">
    <property type="entry name" value="Leu-rich_rpt"/>
</dbReference>
<dbReference type="PANTHER" id="PTHR48010:SF58">
    <property type="entry name" value="RECEPTOR PROTEIN KINASE-LIKE PROTEIN ZAR1"/>
    <property type="match status" value="1"/>
</dbReference>
<dbReference type="KEGG" id="tig:THII_3697"/>
<dbReference type="InterPro" id="IPR032675">
    <property type="entry name" value="LRR_dom_sf"/>
</dbReference>
<gene>
    <name evidence="2" type="ORF">THII_3697</name>
</gene>
<dbReference type="STRING" id="40754.THII_3697"/>
<reference evidence="2 3" key="1">
    <citation type="journal article" date="2014" name="ISME J.">
        <title>Ecophysiology of Thioploca ingrica as revealed by the complete genome sequence supplemented with proteomic evidence.</title>
        <authorList>
            <person name="Kojima H."/>
            <person name="Ogura Y."/>
            <person name="Yamamoto N."/>
            <person name="Togashi T."/>
            <person name="Mori H."/>
            <person name="Watanabe T."/>
            <person name="Nemoto F."/>
            <person name="Kurokawa K."/>
            <person name="Hayashi T."/>
            <person name="Fukui M."/>
        </authorList>
    </citation>
    <scope>NUCLEOTIDE SEQUENCE [LARGE SCALE GENOMIC DNA]</scope>
</reference>
<dbReference type="Pfam" id="PF00560">
    <property type="entry name" value="LRR_1"/>
    <property type="match status" value="2"/>
</dbReference>
<feature type="domain" description="Bacterial repeat" evidence="1">
    <location>
        <begin position="303"/>
        <end position="379"/>
    </location>
</feature>
<protein>
    <recommendedName>
        <fullName evidence="1">Bacterial repeat domain-containing protein</fullName>
    </recommendedName>
</protein>
<keyword evidence="3" id="KW-1185">Reference proteome</keyword>
<dbReference type="EMBL" id="AP014633">
    <property type="protein sequence ID" value="BAP57994.1"/>
    <property type="molecule type" value="Genomic_DNA"/>
</dbReference>
<accession>A0A090AKB7</accession>